<evidence type="ECO:0000256" key="9">
    <source>
        <dbReference type="ARBA" id="ARBA00077576"/>
    </source>
</evidence>
<dbReference type="SUPFAM" id="SSF75620">
    <property type="entry name" value="Release factor"/>
    <property type="match status" value="1"/>
</dbReference>
<evidence type="ECO:0000256" key="1">
    <source>
        <dbReference type="ARBA" id="ARBA00004496"/>
    </source>
</evidence>
<sequence length="138" mass="15895">MLQISKNVIIPDSEIEMNAIRSQGAGGQNVNKVSTAIHLRFDIHASSLPDYYKEKLLSLNDRRITQEGVIVIKAQEHRTQDKNREEALKRLRALIKSAVVFQKKRQPTKPTRSSQKKRLEQKNKRGQIKSNRKPIIDD</sequence>
<protein>
    <recommendedName>
        <fullName evidence="8">Peptidyl-tRNA hydrolase ArfB</fullName>
    </recommendedName>
    <alternativeName>
        <fullName evidence="9">Alternative ribosome-rescue factor B</fullName>
    </alternativeName>
</protein>
<dbReference type="GO" id="GO:0005737">
    <property type="term" value="C:cytoplasm"/>
    <property type="evidence" value="ECO:0007669"/>
    <property type="project" value="UniProtKB-SubCell"/>
</dbReference>
<proteinExistence type="inferred from homology"/>
<keyword evidence="13" id="KW-1185">Reference proteome</keyword>
<dbReference type="FunFam" id="3.30.160.20:FF:000029">
    <property type="entry name" value="Peptidyl-tRNA hydrolase YaeJ"/>
    <property type="match status" value="1"/>
</dbReference>
<evidence type="ECO:0000256" key="4">
    <source>
        <dbReference type="ARBA" id="ARBA00022801"/>
    </source>
</evidence>
<dbReference type="GO" id="GO:0004045">
    <property type="term" value="F:peptidyl-tRNA hydrolase activity"/>
    <property type="evidence" value="ECO:0007669"/>
    <property type="project" value="UniProtKB-EC"/>
</dbReference>
<dbReference type="InterPro" id="IPR045853">
    <property type="entry name" value="Pep_chain_release_fac_I_sf"/>
</dbReference>
<evidence type="ECO:0000313" key="12">
    <source>
        <dbReference type="EMBL" id="PAX52708.1"/>
    </source>
</evidence>
<evidence type="ECO:0000256" key="3">
    <source>
        <dbReference type="ARBA" id="ARBA00022490"/>
    </source>
</evidence>
<keyword evidence="4" id="KW-0378">Hydrolase</keyword>
<keyword evidence="5" id="KW-0810">Translation regulation</keyword>
<dbReference type="PROSITE" id="PS00745">
    <property type="entry name" value="RF_PROK_I"/>
    <property type="match status" value="1"/>
</dbReference>
<evidence type="ECO:0000256" key="8">
    <source>
        <dbReference type="ARBA" id="ARBA00070375"/>
    </source>
</evidence>
<comment type="catalytic activity">
    <reaction evidence="6">
        <text>an N-acyl-L-alpha-aminoacyl-tRNA + H2O = an N-acyl-L-amino acid + a tRNA + H(+)</text>
        <dbReference type="Rhea" id="RHEA:54448"/>
        <dbReference type="Rhea" id="RHEA-COMP:10123"/>
        <dbReference type="Rhea" id="RHEA-COMP:13883"/>
        <dbReference type="ChEBI" id="CHEBI:15377"/>
        <dbReference type="ChEBI" id="CHEBI:15378"/>
        <dbReference type="ChEBI" id="CHEBI:59874"/>
        <dbReference type="ChEBI" id="CHEBI:78442"/>
        <dbReference type="ChEBI" id="CHEBI:138191"/>
        <dbReference type="EC" id="3.1.1.29"/>
    </reaction>
</comment>
<name>A0A2A2TGE8_9CYAN</name>
<comment type="similarity">
    <text evidence="2">Belongs to the prokaryotic/mitochondrial release factor family.</text>
</comment>
<reference evidence="12 13" key="1">
    <citation type="submission" date="2017-08" db="EMBL/GenBank/DDBJ databases">
        <title>Draft genome sequence of filamentous cyanobacterium Calothrix elsteri CCALA 953.</title>
        <authorList>
            <person name="Gagunashvili A.N."/>
            <person name="Elster J."/>
            <person name="Andresson O.S."/>
        </authorList>
    </citation>
    <scope>NUCLEOTIDE SEQUENCE [LARGE SCALE GENOMIC DNA]</scope>
    <source>
        <strain evidence="12 13">CCALA 953</strain>
    </source>
</reference>
<evidence type="ECO:0000256" key="5">
    <source>
        <dbReference type="ARBA" id="ARBA00022845"/>
    </source>
</evidence>
<evidence type="ECO:0000256" key="10">
    <source>
        <dbReference type="SAM" id="MobiDB-lite"/>
    </source>
</evidence>
<dbReference type="GO" id="GO:0006417">
    <property type="term" value="P:regulation of translation"/>
    <property type="evidence" value="ECO:0007669"/>
    <property type="project" value="UniProtKB-KW"/>
</dbReference>
<evidence type="ECO:0000313" key="13">
    <source>
        <dbReference type="Proteomes" id="UP000218238"/>
    </source>
</evidence>
<dbReference type="GO" id="GO:0043022">
    <property type="term" value="F:ribosome binding"/>
    <property type="evidence" value="ECO:0007669"/>
    <property type="project" value="TreeGrafter"/>
</dbReference>
<comment type="subcellular location">
    <subcellularLocation>
        <location evidence="1">Cytoplasm</location>
    </subcellularLocation>
</comment>
<dbReference type="PANTHER" id="PTHR47814">
    <property type="entry name" value="PEPTIDYL-TRNA HYDROLASE ARFB"/>
    <property type="match status" value="1"/>
</dbReference>
<accession>A0A2A2TGE8</accession>
<organism evidence="12 13">
    <name type="scientific">Brunnivagina elsteri CCALA 953</name>
    <dbReference type="NCBI Taxonomy" id="987040"/>
    <lineage>
        <taxon>Bacteria</taxon>
        <taxon>Bacillati</taxon>
        <taxon>Cyanobacteriota</taxon>
        <taxon>Cyanophyceae</taxon>
        <taxon>Nostocales</taxon>
        <taxon>Calotrichaceae</taxon>
        <taxon>Brunnivagina</taxon>
    </lineage>
</organism>
<dbReference type="GO" id="GO:0003747">
    <property type="term" value="F:translation release factor activity"/>
    <property type="evidence" value="ECO:0007669"/>
    <property type="project" value="InterPro"/>
</dbReference>
<comment type="subunit">
    <text evidence="7">Associated with 70S ribosomes and polysomes.</text>
</comment>
<dbReference type="RefSeq" id="WP_095722997.1">
    <property type="nucleotide sequence ID" value="NZ_NTFS01000209.1"/>
</dbReference>
<dbReference type="Proteomes" id="UP000218238">
    <property type="component" value="Unassembled WGS sequence"/>
</dbReference>
<evidence type="ECO:0000256" key="7">
    <source>
        <dbReference type="ARBA" id="ARBA00063421"/>
    </source>
</evidence>
<evidence type="ECO:0000259" key="11">
    <source>
        <dbReference type="PROSITE" id="PS00745"/>
    </source>
</evidence>
<dbReference type="EMBL" id="NTFS01000209">
    <property type="protein sequence ID" value="PAX52708.1"/>
    <property type="molecule type" value="Genomic_DNA"/>
</dbReference>
<dbReference type="InterPro" id="IPR000352">
    <property type="entry name" value="Pep_chain_release_fac_I"/>
</dbReference>
<dbReference type="PANTHER" id="PTHR47814:SF1">
    <property type="entry name" value="PEPTIDYL-TRNA HYDROLASE ARFB"/>
    <property type="match status" value="1"/>
</dbReference>
<dbReference type="GO" id="GO:0072344">
    <property type="term" value="P:rescue of stalled ribosome"/>
    <property type="evidence" value="ECO:0007669"/>
    <property type="project" value="TreeGrafter"/>
</dbReference>
<dbReference type="NCBIfam" id="NF006718">
    <property type="entry name" value="PRK09256.1"/>
    <property type="match status" value="1"/>
</dbReference>
<dbReference type="Pfam" id="PF00472">
    <property type="entry name" value="RF-1"/>
    <property type="match status" value="1"/>
</dbReference>
<dbReference type="Gene3D" id="3.30.160.20">
    <property type="match status" value="1"/>
</dbReference>
<keyword evidence="3" id="KW-0963">Cytoplasm</keyword>
<feature type="region of interest" description="Disordered" evidence="10">
    <location>
        <begin position="102"/>
        <end position="138"/>
    </location>
</feature>
<evidence type="ECO:0000256" key="6">
    <source>
        <dbReference type="ARBA" id="ARBA00048707"/>
    </source>
</evidence>
<dbReference type="OrthoDB" id="9815709at2"/>
<gene>
    <name evidence="12" type="ORF">CK510_17910</name>
</gene>
<dbReference type="AlphaFoldDB" id="A0A2A2TGE8"/>
<comment type="caution">
    <text evidence="12">The sequence shown here is derived from an EMBL/GenBank/DDBJ whole genome shotgun (WGS) entry which is preliminary data.</text>
</comment>
<evidence type="ECO:0000256" key="2">
    <source>
        <dbReference type="ARBA" id="ARBA00010835"/>
    </source>
</evidence>
<feature type="domain" description="Prokaryotic-type class I peptide chain release factors" evidence="11">
    <location>
        <begin position="21"/>
        <end position="37"/>
    </location>
</feature>